<dbReference type="InterPro" id="IPR045492">
    <property type="entry name" value="DUF6434"/>
</dbReference>
<proteinExistence type="predicted"/>
<sequence>MICSYAGKRKDVKYNGFLWWKLFPKLLANFHYHALTSKIQSTAKWATNRPEFNNIGSATTFNKWYWLKEELVEICKALSLPSSGSKSELRNRIIFALNNEGKVKLLTRKAKNKSRFNWAKSRLTPHTTITDNVSFGPNFRRFMQRKIEKKFVCHSDFMDWVKSNHGKTLADAIETWHELDARKQDPNFKRTIAENNMLAQYTRDFLADNEGKTLKDANAYWLLKKQLPNENGFVKYDKTNIYLK</sequence>
<dbReference type="Pfam" id="PF20026">
    <property type="entry name" value="DUF6434"/>
    <property type="match status" value="1"/>
</dbReference>
<comment type="caution">
    <text evidence="2">The sequence shown here is derived from an EMBL/GenBank/DDBJ whole genome shotgun (WGS) entry which is preliminary data.</text>
</comment>
<evidence type="ECO:0000313" key="2">
    <source>
        <dbReference type="EMBL" id="KKN13672.1"/>
    </source>
</evidence>
<reference evidence="2" key="1">
    <citation type="journal article" date="2015" name="Nature">
        <title>Complex archaea that bridge the gap between prokaryotes and eukaryotes.</title>
        <authorList>
            <person name="Spang A."/>
            <person name="Saw J.H."/>
            <person name="Jorgensen S.L."/>
            <person name="Zaremba-Niedzwiedzka K."/>
            <person name="Martijn J."/>
            <person name="Lind A.E."/>
            <person name="van Eijk R."/>
            <person name="Schleper C."/>
            <person name="Guy L."/>
            <person name="Ettema T.J."/>
        </authorList>
    </citation>
    <scope>NUCLEOTIDE SEQUENCE</scope>
</reference>
<dbReference type="EMBL" id="LAZR01003897">
    <property type="protein sequence ID" value="KKN13672.1"/>
    <property type="molecule type" value="Genomic_DNA"/>
</dbReference>
<name>A0A0F9NNN3_9ZZZZ</name>
<protein>
    <recommendedName>
        <fullName evidence="1">DUF6434 domain-containing protein</fullName>
    </recommendedName>
</protein>
<accession>A0A0F9NNN3</accession>
<feature type="domain" description="DUF6434" evidence="1">
    <location>
        <begin position="116"/>
        <end position="178"/>
    </location>
</feature>
<gene>
    <name evidence="2" type="ORF">LCGC14_1003940</name>
</gene>
<organism evidence="2">
    <name type="scientific">marine sediment metagenome</name>
    <dbReference type="NCBI Taxonomy" id="412755"/>
    <lineage>
        <taxon>unclassified sequences</taxon>
        <taxon>metagenomes</taxon>
        <taxon>ecological metagenomes</taxon>
    </lineage>
</organism>
<dbReference type="Pfam" id="PF18953">
    <property type="entry name" value="SAP_new25"/>
    <property type="match status" value="1"/>
</dbReference>
<dbReference type="AlphaFoldDB" id="A0A0F9NNN3"/>
<evidence type="ECO:0000259" key="1">
    <source>
        <dbReference type="Pfam" id="PF20026"/>
    </source>
</evidence>